<reference evidence="2 3" key="1">
    <citation type="submission" date="2015-01" db="EMBL/GenBank/DDBJ databases">
        <title>The Genome Sequence of Cladophialophora immunda CBS83496.</title>
        <authorList>
            <consortium name="The Broad Institute Genomics Platform"/>
            <person name="Cuomo C."/>
            <person name="de Hoog S."/>
            <person name="Gorbushina A."/>
            <person name="Stielow B."/>
            <person name="Teixiera M."/>
            <person name="Abouelleil A."/>
            <person name="Chapman S.B."/>
            <person name="Priest M."/>
            <person name="Young S.K."/>
            <person name="Wortman J."/>
            <person name="Nusbaum C."/>
            <person name="Birren B."/>
        </authorList>
    </citation>
    <scope>NUCLEOTIDE SEQUENCE [LARGE SCALE GENOMIC DNA]</scope>
    <source>
        <strain evidence="2 3">CBS 83496</strain>
    </source>
</reference>
<proteinExistence type="predicted"/>
<dbReference type="OrthoDB" id="10575678at2759"/>
<dbReference type="VEuPathDB" id="FungiDB:PV07_10230"/>
<evidence type="ECO:0000313" key="3">
    <source>
        <dbReference type="Proteomes" id="UP000054466"/>
    </source>
</evidence>
<feature type="compositionally biased region" description="Polar residues" evidence="1">
    <location>
        <begin position="1"/>
        <end position="21"/>
    </location>
</feature>
<evidence type="ECO:0000256" key="1">
    <source>
        <dbReference type="SAM" id="MobiDB-lite"/>
    </source>
</evidence>
<sequence>MSSIRRLNRSGVSSNHGSPGSLSGDGAQLHLYPSEESENAVPLHPSSTQSTRVSTGFGPSPQMREEDSIVSVATSRETQEHKQPAPPIDGNASHDPAIPPPDMTEAGTNVEDGQRTDKRSRSGSNVSEAPPQVGEPSPFPRYTGSSSPGSSMLLQVGSLHGQPPTHAAPFDDLDDDDHQSNHFRESQENTSGHDRERRHRPTSLG</sequence>
<evidence type="ECO:0000313" key="2">
    <source>
        <dbReference type="EMBL" id="KIW24519.1"/>
    </source>
</evidence>
<dbReference type="Proteomes" id="UP000054466">
    <property type="component" value="Unassembled WGS sequence"/>
</dbReference>
<dbReference type="AlphaFoldDB" id="A0A0D2CLW5"/>
<feature type="compositionally biased region" description="Basic residues" evidence="1">
    <location>
        <begin position="196"/>
        <end position="205"/>
    </location>
</feature>
<dbReference type="RefSeq" id="XP_016244735.1">
    <property type="nucleotide sequence ID" value="XM_016397544.1"/>
</dbReference>
<dbReference type="EMBL" id="KN847045">
    <property type="protein sequence ID" value="KIW24519.1"/>
    <property type="molecule type" value="Genomic_DNA"/>
</dbReference>
<gene>
    <name evidence="2" type="ORF">PV07_10230</name>
</gene>
<feature type="region of interest" description="Disordered" evidence="1">
    <location>
        <begin position="1"/>
        <end position="205"/>
    </location>
</feature>
<dbReference type="GeneID" id="27349424"/>
<protein>
    <submittedName>
        <fullName evidence="2">Uncharacterized protein</fullName>
    </submittedName>
</protein>
<organism evidence="2 3">
    <name type="scientific">Cladophialophora immunda</name>
    <dbReference type="NCBI Taxonomy" id="569365"/>
    <lineage>
        <taxon>Eukaryota</taxon>
        <taxon>Fungi</taxon>
        <taxon>Dikarya</taxon>
        <taxon>Ascomycota</taxon>
        <taxon>Pezizomycotina</taxon>
        <taxon>Eurotiomycetes</taxon>
        <taxon>Chaetothyriomycetidae</taxon>
        <taxon>Chaetothyriales</taxon>
        <taxon>Herpotrichiellaceae</taxon>
        <taxon>Cladophialophora</taxon>
    </lineage>
</organism>
<name>A0A0D2CLW5_9EURO</name>
<dbReference type="HOGENOM" id="CLU_115920_0_0_1"/>
<keyword evidence="3" id="KW-1185">Reference proteome</keyword>
<accession>A0A0D2CLW5</accession>
<feature type="compositionally biased region" description="Polar residues" evidence="1">
    <location>
        <begin position="45"/>
        <end position="54"/>
    </location>
</feature>
<feature type="compositionally biased region" description="Polar residues" evidence="1">
    <location>
        <begin position="143"/>
        <end position="153"/>
    </location>
</feature>
<feature type="compositionally biased region" description="Basic and acidic residues" evidence="1">
    <location>
        <begin position="178"/>
        <end position="195"/>
    </location>
</feature>